<accession>A0A853I8V4</accession>
<dbReference type="PANTHER" id="PTHR37529:SF1">
    <property type="entry name" value="TRANSPOSASE INSG FOR INSERTION SEQUENCE ELEMENT IS4-RELATED"/>
    <property type="match status" value="1"/>
</dbReference>
<dbReference type="NCBIfam" id="NF033592">
    <property type="entry name" value="transpos_IS4_1"/>
    <property type="match status" value="1"/>
</dbReference>
<proteinExistence type="predicted"/>
<feature type="domain" description="Transposase IS4-like" evidence="1">
    <location>
        <begin position="108"/>
        <end position="328"/>
    </location>
</feature>
<dbReference type="EMBL" id="JACCKB010000135">
    <property type="protein sequence ID" value="NYZ69743.1"/>
    <property type="molecule type" value="Genomic_DNA"/>
</dbReference>
<dbReference type="AlphaFoldDB" id="A0A853I8V4"/>
<name>A0A853I8V4_9GAMM</name>
<organism evidence="2 3">
    <name type="scientific">Spartinivicinus marinus</name>
    <dbReference type="NCBI Taxonomy" id="2994442"/>
    <lineage>
        <taxon>Bacteria</taxon>
        <taxon>Pseudomonadati</taxon>
        <taxon>Pseudomonadota</taxon>
        <taxon>Gammaproteobacteria</taxon>
        <taxon>Oceanospirillales</taxon>
        <taxon>Zooshikellaceae</taxon>
        <taxon>Spartinivicinus</taxon>
    </lineage>
</organism>
<dbReference type="Proteomes" id="UP000569732">
    <property type="component" value="Unassembled WGS sequence"/>
</dbReference>
<evidence type="ECO:0000259" key="1">
    <source>
        <dbReference type="Pfam" id="PF01609"/>
    </source>
</evidence>
<evidence type="ECO:0000313" key="3">
    <source>
        <dbReference type="Proteomes" id="UP000569732"/>
    </source>
</evidence>
<dbReference type="GO" id="GO:0003677">
    <property type="term" value="F:DNA binding"/>
    <property type="evidence" value="ECO:0007669"/>
    <property type="project" value="InterPro"/>
</dbReference>
<dbReference type="PANTHER" id="PTHR37529">
    <property type="entry name" value="TRANSPOSASE INSG FOR INSERTION SEQUENCE ELEMENT IS4-RELATED"/>
    <property type="match status" value="1"/>
</dbReference>
<dbReference type="GO" id="GO:0004803">
    <property type="term" value="F:transposase activity"/>
    <property type="evidence" value="ECO:0007669"/>
    <property type="project" value="InterPro"/>
</dbReference>
<dbReference type="InterPro" id="IPR047952">
    <property type="entry name" value="Transpos_IS4"/>
</dbReference>
<dbReference type="InterPro" id="IPR002559">
    <property type="entry name" value="Transposase_11"/>
</dbReference>
<comment type="caution">
    <text evidence="2">The sequence shown here is derived from an EMBL/GenBank/DDBJ whole genome shotgun (WGS) entry which is preliminary data.</text>
</comment>
<dbReference type="Pfam" id="PF01609">
    <property type="entry name" value="DDE_Tnp_1"/>
    <property type="match status" value="1"/>
</dbReference>
<dbReference type="Gene3D" id="3.90.350.10">
    <property type="entry name" value="Transposase Inhibitor Protein From Tn5, Chain A, domain 1"/>
    <property type="match status" value="1"/>
</dbReference>
<dbReference type="InterPro" id="IPR012337">
    <property type="entry name" value="RNaseH-like_sf"/>
</dbReference>
<gene>
    <name evidence="2" type="ORF">H0A36_27405</name>
</gene>
<dbReference type="SUPFAM" id="SSF53098">
    <property type="entry name" value="Ribonuclease H-like"/>
    <property type="match status" value="1"/>
</dbReference>
<dbReference type="GO" id="GO:0006313">
    <property type="term" value="P:DNA transposition"/>
    <property type="evidence" value="ECO:0007669"/>
    <property type="project" value="InterPro"/>
</dbReference>
<protein>
    <submittedName>
        <fullName evidence="2">IS4 family transposase</fullName>
    </submittedName>
</protein>
<reference evidence="2 3" key="1">
    <citation type="submission" date="2020-07" db="EMBL/GenBank/DDBJ databases">
        <title>Endozoicomonas sp. nov., isolated from sediment.</title>
        <authorList>
            <person name="Gu T."/>
        </authorList>
    </citation>
    <scope>NUCLEOTIDE SEQUENCE [LARGE SCALE GENOMIC DNA]</scope>
    <source>
        <strain evidence="2 3">SM1973</strain>
    </source>
</reference>
<evidence type="ECO:0000313" key="2">
    <source>
        <dbReference type="EMBL" id="NYZ69743.1"/>
    </source>
</evidence>
<sequence>MAQKIAVFIYSDAFCQRHRQDECNFIRSRKLTFPHLVLFLLNFLKGSADDELDGFFNLLQEEETDQPFVTKSAFTQARKKLKYSAFVELNQVFVDTLYDKIKPSLWKGFRVCAVDGSTINLPNNKALREHFQPKGKDNQHPQARASQLYDVLNHVTIDALLKPHNIGERALALQHLQHTHQNDLVLYDRGYPSFELFAQHRELNRHFCARSPWNLYNETRDFLNSGKKQQQVTLTPCSQTKQLCKKQGISVQPIKVRLIRVDLDSGEPEVLITSVLSENTITAVEFKALYHMRWGIEEDYKRVKCRLEVEQFSGLSVHAVLQDFHAKIFSKNLTALLVNEAQKQVGQNKSHCKHPYKVNFTRALSKMKDNIIKLLVFSYDYQRFHRVIKWMASFAEAVRPNRSFERNKKVRPPCSMNNKRTR</sequence>
<keyword evidence="3" id="KW-1185">Reference proteome</keyword>